<dbReference type="EMBL" id="GL732624">
    <property type="protein sequence ID" value="EFX70203.1"/>
    <property type="molecule type" value="Genomic_DNA"/>
</dbReference>
<sequence length="81" mass="9052">MHMCCKTIPDPDAFATEVAVVLHPPKKPSAVAAAAQTDTVINLEQLQLTQQQQLLPSMQELLHGMQEDRKARTKIHFHQVP</sequence>
<organism evidence="1 2">
    <name type="scientific">Daphnia pulex</name>
    <name type="common">Water flea</name>
    <dbReference type="NCBI Taxonomy" id="6669"/>
    <lineage>
        <taxon>Eukaryota</taxon>
        <taxon>Metazoa</taxon>
        <taxon>Ecdysozoa</taxon>
        <taxon>Arthropoda</taxon>
        <taxon>Crustacea</taxon>
        <taxon>Branchiopoda</taxon>
        <taxon>Diplostraca</taxon>
        <taxon>Cladocera</taxon>
        <taxon>Anomopoda</taxon>
        <taxon>Daphniidae</taxon>
        <taxon>Daphnia</taxon>
    </lineage>
</organism>
<proteinExistence type="predicted"/>
<gene>
    <name evidence="1" type="ORF">DAPPUDRAFT_257413</name>
</gene>
<evidence type="ECO:0000313" key="2">
    <source>
        <dbReference type="Proteomes" id="UP000000305"/>
    </source>
</evidence>
<name>E9HDI6_DAPPU</name>
<dbReference type="HOGENOM" id="CLU_2576232_0_0_1"/>
<dbReference type="InParanoid" id="E9HDI6"/>
<keyword evidence="2" id="KW-1185">Reference proteome</keyword>
<accession>E9HDI6</accession>
<reference evidence="1 2" key="1">
    <citation type="journal article" date="2011" name="Science">
        <title>The ecoresponsive genome of Daphnia pulex.</title>
        <authorList>
            <person name="Colbourne J.K."/>
            <person name="Pfrender M.E."/>
            <person name="Gilbert D."/>
            <person name="Thomas W.K."/>
            <person name="Tucker A."/>
            <person name="Oakley T.H."/>
            <person name="Tokishita S."/>
            <person name="Aerts A."/>
            <person name="Arnold G.J."/>
            <person name="Basu M.K."/>
            <person name="Bauer D.J."/>
            <person name="Caceres C.E."/>
            <person name="Carmel L."/>
            <person name="Casola C."/>
            <person name="Choi J.H."/>
            <person name="Detter J.C."/>
            <person name="Dong Q."/>
            <person name="Dusheyko S."/>
            <person name="Eads B.D."/>
            <person name="Frohlich T."/>
            <person name="Geiler-Samerotte K.A."/>
            <person name="Gerlach D."/>
            <person name="Hatcher P."/>
            <person name="Jogdeo S."/>
            <person name="Krijgsveld J."/>
            <person name="Kriventseva E.V."/>
            <person name="Kultz D."/>
            <person name="Laforsch C."/>
            <person name="Lindquist E."/>
            <person name="Lopez J."/>
            <person name="Manak J.R."/>
            <person name="Muller J."/>
            <person name="Pangilinan J."/>
            <person name="Patwardhan R.P."/>
            <person name="Pitluck S."/>
            <person name="Pritham E.J."/>
            <person name="Rechtsteiner A."/>
            <person name="Rho M."/>
            <person name="Rogozin I.B."/>
            <person name="Sakarya O."/>
            <person name="Salamov A."/>
            <person name="Schaack S."/>
            <person name="Shapiro H."/>
            <person name="Shiga Y."/>
            <person name="Skalitzky C."/>
            <person name="Smith Z."/>
            <person name="Souvorov A."/>
            <person name="Sung W."/>
            <person name="Tang Z."/>
            <person name="Tsuchiya D."/>
            <person name="Tu H."/>
            <person name="Vos H."/>
            <person name="Wang M."/>
            <person name="Wolf Y.I."/>
            <person name="Yamagata H."/>
            <person name="Yamada T."/>
            <person name="Ye Y."/>
            <person name="Shaw J.R."/>
            <person name="Andrews J."/>
            <person name="Crease T.J."/>
            <person name="Tang H."/>
            <person name="Lucas S.M."/>
            <person name="Robertson H.M."/>
            <person name="Bork P."/>
            <person name="Koonin E.V."/>
            <person name="Zdobnov E.M."/>
            <person name="Grigoriev I.V."/>
            <person name="Lynch M."/>
            <person name="Boore J.L."/>
        </authorList>
    </citation>
    <scope>NUCLEOTIDE SEQUENCE [LARGE SCALE GENOMIC DNA]</scope>
</reference>
<dbReference type="KEGG" id="dpx:DAPPUDRAFT_257413"/>
<evidence type="ECO:0000313" key="1">
    <source>
        <dbReference type="EMBL" id="EFX70203.1"/>
    </source>
</evidence>
<protein>
    <submittedName>
        <fullName evidence="1">Uncharacterized protein</fullName>
    </submittedName>
</protein>
<dbReference type="AlphaFoldDB" id="E9HDI6"/>
<dbReference type="Proteomes" id="UP000000305">
    <property type="component" value="Unassembled WGS sequence"/>
</dbReference>